<accession>A0A4Z2JHY8</accession>
<keyword evidence="2" id="KW-1185">Reference proteome</keyword>
<organism evidence="1 2">
    <name type="scientific">Liparis tanakae</name>
    <name type="common">Tanaka's snailfish</name>
    <dbReference type="NCBI Taxonomy" id="230148"/>
    <lineage>
        <taxon>Eukaryota</taxon>
        <taxon>Metazoa</taxon>
        <taxon>Chordata</taxon>
        <taxon>Craniata</taxon>
        <taxon>Vertebrata</taxon>
        <taxon>Euteleostomi</taxon>
        <taxon>Actinopterygii</taxon>
        <taxon>Neopterygii</taxon>
        <taxon>Teleostei</taxon>
        <taxon>Neoteleostei</taxon>
        <taxon>Acanthomorphata</taxon>
        <taxon>Eupercaria</taxon>
        <taxon>Perciformes</taxon>
        <taxon>Cottioidei</taxon>
        <taxon>Cottales</taxon>
        <taxon>Liparidae</taxon>
        <taxon>Liparis</taxon>
    </lineage>
</organism>
<dbReference type="Proteomes" id="UP000314294">
    <property type="component" value="Unassembled WGS sequence"/>
</dbReference>
<protein>
    <submittedName>
        <fullName evidence="1">Uncharacterized protein</fullName>
    </submittedName>
</protein>
<name>A0A4Z2JHY8_9TELE</name>
<dbReference type="EMBL" id="SRLO01000001">
    <property type="protein sequence ID" value="TNN89423.1"/>
    <property type="molecule type" value="Genomic_DNA"/>
</dbReference>
<dbReference type="AlphaFoldDB" id="A0A4Z2JHY8"/>
<evidence type="ECO:0000313" key="1">
    <source>
        <dbReference type="EMBL" id="TNN89423.1"/>
    </source>
</evidence>
<gene>
    <name evidence="1" type="ORF">EYF80_000026</name>
</gene>
<reference evidence="1 2" key="1">
    <citation type="submission" date="2019-03" db="EMBL/GenBank/DDBJ databases">
        <title>First draft genome of Liparis tanakae, snailfish: a comprehensive survey of snailfish specific genes.</title>
        <authorList>
            <person name="Kim W."/>
            <person name="Song I."/>
            <person name="Jeong J.-H."/>
            <person name="Kim D."/>
            <person name="Kim S."/>
            <person name="Ryu S."/>
            <person name="Song J.Y."/>
            <person name="Lee S.K."/>
        </authorList>
    </citation>
    <scope>NUCLEOTIDE SEQUENCE [LARGE SCALE GENOMIC DNA]</scope>
    <source>
        <tissue evidence="1">Muscle</tissue>
    </source>
</reference>
<sequence>MPLRRLSLSTQYTDVADCVYLVESLFCLLAEIPFKDVGNCPRLQSAREDLSGINSQSLTDSVLKML</sequence>
<comment type="caution">
    <text evidence="1">The sequence shown here is derived from an EMBL/GenBank/DDBJ whole genome shotgun (WGS) entry which is preliminary data.</text>
</comment>
<proteinExistence type="predicted"/>
<evidence type="ECO:0000313" key="2">
    <source>
        <dbReference type="Proteomes" id="UP000314294"/>
    </source>
</evidence>